<dbReference type="Pfam" id="PF01420">
    <property type="entry name" value="Methylase_S"/>
    <property type="match status" value="2"/>
</dbReference>
<dbReference type="InterPro" id="IPR000055">
    <property type="entry name" value="Restrct_endonuc_typeI_TRD"/>
</dbReference>
<evidence type="ECO:0000259" key="4">
    <source>
        <dbReference type="Pfam" id="PF01420"/>
    </source>
</evidence>
<feature type="domain" description="Type I restriction modification DNA specificity" evidence="4">
    <location>
        <begin position="318"/>
        <end position="490"/>
    </location>
</feature>
<evidence type="ECO:0000313" key="5">
    <source>
        <dbReference type="EMBL" id="EIY43308.1"/>
    </source>
</evidence>
<evidence type="ECO:0000313" key="6">
    <source>
        <dbReference type="Proteomes" id="UP000003089"/>
    </source>
</evidence>
<comment type="similarity">
    <text evidence="1">Belongs to the type-I restriction system S methylase family.</text>
</comment>
<dbReference type="PANTHER" id="PTHR43140:SF1">
    <property type="entry name" value="TYPE I RESTRICTION ENZYME ECOKI SPECIFICITY SUBUNIT"/>
    <property type="match status" value="1"/>
</dbReference>
<gene>
    <name evidence="5" type="ORF">HMPREF1068_04278</name>
</gene>
<evidence type="ECO:0000256" key="1">
    <source>
        <dbReference type="ARBA" id="ARBA00010923"/>
    </source>
</evidence>
<accession>I9RLI7</accession>
<name>I9RLI7_9BACE</name>
<proteinExistence type="inferred from homology"/>
<evidence type="ECO:0000256" key="2">
    <source>
        <dbReference type="ARBA" id="ARBA00022747"/>
    </source>
</evidence>
<comment type="caution">
    <text evidence="5">The sequence shown here is derived from an EMBL/GenBank/DDBJ whole genome shotgun (WGS) entry which is preliminary data.</text>
</comment>
<reference evidence="5 6" key="1">
    <citation type="submission" date="2012-02" db="EMBL/GenBank/DDBJ databases">
        <title>The Genome Sequence of Bacteroides nordii CL02T12C05.</title>
        <authorList>
            <consortium name="The Broad Institute Genome Sequencing Platform"/>
            <person name="Earl A."/>
            <person name="Ward D."/>
            <person name="Feldgarden M."/>
            <person name="Gevers D."/>
            <person name="Zitomersky N.L."/>
            <person name="Coyne M.J."/>
            <person name="Comstock L.E."/>
            <person name="Young S.K."/>
            <person name="Zeng Q."/>
            <person name="Gargeya S."/>
            <person name="Fitzgerald M."/>
            <person name="Haas B."/>
            <person name="Abouelleil A."/>
            <person name="Alvarado L."/>
            <person name="Arachchi H.M."/>
            <person name="Berlin A."/>
            <person name="Chapman S.B."/>
            <person name="Gearin G."/>
            <person name="Goldberg J."/>
            <person name="Griggs A."/>
            <person name="Gujja S."/>
            <person name="Hansen M."/>
            <person name="Heiman D."/>
            <person name="Howarth C."/>
            <person name="Larimer J."/>
            <person name="Lui A."/>
            <person name="MacDonald P.J.P."/>
            <person name="McCowen C."/>
            <person name="Montmayeur A."/>
            <person name="Murphy C."/>
            <person name="Neiman D."/>
            <person name="Pearson M."/>
            <person name="Priest M."/>
            <person name="Roberts A."/>
            <person name="Saif S."/>
            <person name="Shea T."/>
            <person name="Sisk P."/>
            <person name="Stolte C."/>
            <person name="Sykes S."/>
            <person name="Wortman J."/>
            <person name="Nusbaum C."/>
            <person name="Birren B."/>
        </authorList>
    </citation>
    <scope>NUCLEOTIDE SEQUENCE [LARGE SCALE GENOMIC DNA]</scope>
    <source>
        <strain evidence="5 6">CL02T12C05</strain>
    </source>
</reference>
<dbReference type="GO" id="GO:0003677">
    <property type="term" value="F:DNA binding"/>
    <property type="evidence" value="ECO:0007669"/>
    <property type="project" value="UniProtKB-KW"/>
</dbReference>
<keyword evidence="6" id="KW-1185">Reference proteome</keyword>
<dbReference type="PATRIC" id="fig|997884.3.peg.4388"/>
<dbReference type="AlphaFoldDB" id="I9RLI7"/>
<sequence>MKQYVVTNNIVHLSSISSYYEKFLATGEVKCIDEEIPFEIPKGWEWCRLRDVIMGTNAGKSPNCEKRPKRGEEWGVLTTTAIQENDFLPNENKVLPPNYSVNSEHSVKYGDILITRAGPVNRTGIVCLVDKECDNLILSDKTVRIDYFRNYCNPTFIVLVLNSPAIHELLMSVTVGMAASQVNVSQGNIQNTLIPFPGIKEQNRIAVKITNLLPIIERYNSEQEQLEELNAQLPSSLKKSLLQEAIQGKLVPQIESEGTAGELLSTIRKEKENLVKQGKLKKSSLSDSFIFKGDDNKYFEKNENTKMDITGEIPFEIPDSWSWVRLNDICSYIQRGKSPKYSLIKKYPVVAQKCNQWSGFSIDKAQFIDPDTLSSYGEERILQNGDLMWNSTGLGTLGRIAIYWQTLNPYELAVADSHVTVIRVMKKFVLPQYLYYYFTSNTVQSVIEEKSDGSTKQKELATATVKNYLVPIPPLMEQSRIISKIKQLASIMSR</sequence>
<dbReference type="InterPro" id="IPR044946">
    <property type="entry name" value="Restrct_endonuc_typeI_TRD_sf"/>
</dbReference>
<dbReference type="Gene3D" id="3.90.220.20">
    <property type="entry name" value="DNA methylase specificity domains"/>
    <property type="match status" value="2"/>
</dbReference>
<dbReference type="PANTHER" id="PTHR43140">
    <property type="entry name" value="TYPE-1 RESTRICTION ENZYME ECOKI SPECIFICITY PROTEIN"/>
    <property type="match status" value="1"/>
</dbReference>
<dbReference type="EMBL" id="AGXS01000029">
    <property type="protein sequence ID" value="EIY43308.1"/>
    <property type="molecule type" value="Genomic_DNA"/>
</dbReference>
<organism evidence="5 6">
    <name type="scientific">Bacteroides nordii CL02T12C05</name>
    <dbReference type="NCBI Taxonomy" id="997884"/>
    <lineage>
        <taxon>Bacteria</taxon>
        <taxon>Pseudomonadati</taxon>
        <taxon>Bacteroidota</taxon>
        <taxon>Bacteroidia</taxon>
        <taxon>Bacteroidales</taxon>
        <taxon>Bacteroidaceae</taxon>
        <taxon>Bacteroides</taxon>
    </lineage>
</organism>
<dbReference type="GO" id="GO:0009307">
    <property type="term" value="P:DNA restriction-modification system"/>
    <property type="evidence" value="ECO:0007669"/>
    <property type="project" value="UniProtKB-KW"/>
</dbReference>
<protein>
    <recommendedName>
        <fullName evidence="4">Type I restriction modification DNA specificity domain-containing protein</fullName>
    </recommendedName>
</protein>
<dbReference type="SUPFAM" id="SSF116734">
    <property type="entry name" value="DNA methylase specificity domain"/>
    <property type="match status" value="2"/>
</dbReference>
<feature type="domain" description="Type I restriction modification DNA specificity" evidence="4">
    <location>
        <begin position="41"/>
        <end position="227"/>
    </location>
</feature>
<keyword evidence="2" id="KW-0680">Restriction system</keyword>
<evidence type="ECO:0000256" key="3">
    <source>
        <dbReference type="ARBA" id="ARBA00023125"/>
    </source>
</evidence>
<dbReference type="Proteomes" id="UP000003089">
    <property type="component" value="Unassembled WGS sequence"/>
</dbReference>
<dbReference type="STRING" id="997884.HMPREF1068_04278"/>
<dbReference type="eggNOG" id="COG0732">
    <property type="taxonomic scope" value="Bacteria"/>
</dbReference>
<dbReference type="GeneID" id="69504102"/>
<dbReference type="InterPro" id="IPR051212">
    <property type="entry name" value="Type-I_RE_S_subunit"/>
</dbReference>
<dbReference type="RefSeq" id="WP_007487582.1">
    <property type="nucleotide sequence ID" value="NZ_JH724317.1"/>
</dbReference>
<keyword evidence="3" id="KW-0238">DNA-binding</keyword>
<dbReference type="HOGENOM" id="CLU_021095_10_4_10"/>